<dbReference type="PANTHER" id="PTHR30151">
    <property type="entry name" value="ALKANE SULFONATE ABC TRANSPORTER-RELATED, MEMBRANE SUBUNIT"/>
    <property type="match status" value="1"/>
</dbReference>
<dbReference type="AlphaFoldDB" id="A0A560HH16"/>
<dbReference type="Gene3D" id="1.10.3720.10">
    <property type="entry name" value="MetI-like"/>
    <property type="match status" value="1"/>
</dbReference>
<gene>
    <name evidence="10" type="ORF">FBZ90_10190</name>
</gene>
<proteinExistence type="inferred from homology"/>
<dbReference type="GO" id="GO:0005886">
    <property type="term" value="C:plasma membrane"/>
    <property type="evidence" value="ECO:0007669"/>
    <property type="project" value="UniProtKB-SubCell"/>
</dbReference>
<dbReference type="GO" id="GO:0055085">
    <property type="term" value="P:transmembrane transport"/>
    <property type="evidence" value="ECO:0007669"/>
    <property type="project" value="InterPro"/>
</dbReference>
<dbReference type="EMBL" id="VITR01000001">
    <property type="protein sequence ID" value="TWB45757.1"/>
    <property type="molecule type" value="Genomic_DNA"/>
</dbReference>
<organism evidence="10 11">
    <name type="scientific">Nitrospirillum amazonense</name>
    <dbReference type="NCBI Taxonomy" id="28077"/>
    <lineage>
        <taxon>Bacteria</taxon>
        <taxon>Pseudomonadati</taxon>
        <taxon>Pseudomonadota</taxon>
        <taxon>Alphaproteobacteria</taxon>
        <taxon>Rhodospirillales</taxon>
        <taxon>Azospirillaceae</taxon>
        <taxon>Nitrospirillum</taxon>
    </lineage>
</organism>
<protein>
    <submittedName>
        <fullName evidence="10">NitT/TauT family transport system permease protein</fullName>
    </submittedName>
</protein>
<dbReference type="RefSeq" id="WP_420872578.1">
    <property type="nucleotide sequence ID" value="NZ_VITR01000001.1"/>
</dbReference>
<keyword evidence="6 7" id="KW-0472">Membrane</keyword>
<dbReference type="InterPro" id="IPR000515">
    <property type="entry name" value="MetI-like"/>
</dbReference>
<evidence type="ECO:0000256" key="2">
    <source>
        <dbReference type="ARBA" id="ARBA00022448"/>
    </source>
</evidence>
<dbReference type="CDD" id="cd06261">
    <property type="entry name" value="TM_PBP2"/>
    <property type="match status" value="1"/>
</dbReference>
<dbReference type="Pfam" id="PF00528">
    <property type="entry name" value="BPD_transp_1"/>
    <property type="match status" value="1"/>
</dbReference>
<dbReference type="SUPFAM" id="SSF161098">
    <property type="entry name" value="MetI-like"/>
    <property type="match status" value="1"/>
</dbReference>
<evidence type="ECO:0000313" key="11">
    <source>
        <dbReference type="Proteomes" id="UP000315751"/>
    </source>
</evidence>
<feature type="transmembrane region" description="Helical" evidence="7">
    <location>
        <begin position="192"/>
        <end position="211"/>
    </location>
</feature>
<reference evidence="10 11" key="1">
    <citation type="submission" date="2019-06" db="EMBL/GenBank/DDBJ databases">
        <title>Genomic Encyclopedia of Type Strains, Phase IV (KMG-V): Genome sequencing to study the core and pangenomes of soil and plant-associated prokaryotes.</title>
        <authorList>
            <person name="Whitman W."/>
        </authorList>
    </citation>
    <scope>NUCLEOTIDE SEQUENCE [LARGE SCALE GENOMIC DNA]</scope>
    <source>
        <strain evidence="10 11">BR 11622</strain>
    </source>
</reference>
<evidence type="ECO:0000256" key="7">
    <source>
        <dbReference type="RuleBase" id="RU363032"/>
    </source>
</evidence>
<evidence type="ECO:0000256" key="3">
    <source>
        <dbReference type="ARBA" id="ARBA00022475"/>
    </source>
</evidence>
<feature type="domain" description="ABC transmembrane type-1" evidence="9">
    <location>
        <begin position="87"/>
        <end position="271"/>
    </location>
</feature>
<feature type="transmembrane region" description="Helical" evidence="7">
    <location>
        <begin position="36"/>
        <end position="53"/>
    </location>
</feature>
<keyword evidence="2 7" id="KW-0813">Transport</keyword>
<dbReference type="InterPro" id="IPR035906">
    <property type="entry name" value="MetI-like_sf"/>
</dbReference>
<dbReference type="Proteomes" id="UP000315751">
    <property type="component" value="Unassembled WGS sequence"/>
</dbReference>
<dbReference type="PANTHER" id="PTHR30151:SF0">
    <property type="entry name" value="ABC TRANSPORTER PERMEASE PROTEIN MJ0413-RELATED"/>
    <property type="match status" value="1"/>
</dbReference>
<feature type="transmembrane region" description="Helical" evidence="7">
    <location>
        <begin position="151"/>
        <end position="172"/>
    </location>
</feature>
<comment type="caution">
    <text evidence="10">The sequence shown here is derived from an EMBL/GenBank/DDBJ whole genome shotgun (WGS) entry which is preliminary data.</text>
</comment>
<evidence type="ECO:0000313" key="10">
    <source>
        <dbReference type="EMBL" id="TWB45757.1"/>
    </source>
</evidence>
<comment type="similarity">
    <text evidence="7">Belongs to the binding-protein-dependent transport system permease family.</text>
</comment>
<evidence type="ECO:0000256" key="6">
    <source>
        <dbReference type="ARBA" id="ARBA00023136"/>
    </source>
</evidence>
<comment type="subcellular location">
    <subcellularLocation>
        <location evidence="1 7">Cell membrane</location>
        <topology evidence="1 7">Multi-pass membrane protein</topology>
    </subcellularLocation>
</comment>
<feature type="transmembrane region" description="Helical" evidence="7">
    <location>
        <begin position="248"/>
        <end position="270"/>
    </location>
</feature>
<keyword evidence="3" id="KW-1003">Cell membrane</keyword>
<evidence type="ECO:0000256" key="5">
    <source>
        <dbReference type="ARBA" id="ARBA00022989"/>
    </source>
</evidence>
<feature type="transmembrane region" description="Helical" evidence="7">
    <location>
        <begin position="124"/>
        <end position="145"/>
    </location>
</feature>
<evidence type="ECO:0000256" key="4">
    <source>
        <dbReference type="ARBA" id="ARBA00022692"/>
    </source>
</evidence>
<evidence type="ECO:0000259" key="9">
    <source>
        <dbReference type="PROSITE" id="PS50928"/>
    </source>
</evidence>
<evidence type="ECO:0000256" key="8">
    <source>
        <dbReference type="SAM" id="MobiDB-lite"/>
    </source>
</evidence>
<feature type="transmembrane region" description="Helical" evidence="7">
    <location>
        <begin position="93"/>
        <end position="112"/>
    </location>
</feature>
<name>A0A560HH16_9PROT</name>
<keyword evidence="4 7" id="KW-0812">Transmembrane</keyword>
<sequence length="279" mass="29973">MTPPASQNGPGAETPAPGKRIPPSAFLAKPSRRHRGLWALLGVIAFLAVWEAVPRLGLVRPVLLPPPSAIPQAFVAEVRSGQWTDAIVHSLVHYFWGLLIGSVTGIAAGVLTGMSRRLEDFTSWVVRLLRPIPGLAWVPFAIIWFGVTPTAATFIIVLGVFWINYFAALGAVQAVDRDLLELADAFGHRSALAKLVKIVLPAASGTILAGLRTGLGQAWMSVVAAELFGVPGLGQRMMQASSLLATDIVIVYMATMALFYGLVDMGFVAVRDRLMRWKA</sequence>
<keyword evidence="5 7" id="KW-1133">Transmembrane helix</keyword>
<accession>A0A560HH16</accession>
<evidence type="ECO:0000256" key="1">
    <source>
        <dbReference type="ARBA" id="ARBA00004651"/>
    </source>
</evidence>
<keyword evidence="11" id="KW-1185">Reference proteome</keyword>
<feature type="region of interest" description="Disordered" evidence="8">
    <location>
        <begin position="1"/>
        <end position="24"/>
    </location>
</feature>
<dbReference type="PROSITE" id="PS50928">
    <property type="entry name" value="ABC_TM1"/>
    <property type="match status" value="1"/>
</dbReference>